<evidence type="ECO:0000256" key="1">
    <source>
        <dbReference type="SAM" id="MobiDB-lite"/>
    </source>
</evidence>
<keyword evidence="4" id="KW-1185">Reference proteome</keyword>
<dbReference type="EnsemblPlants" id="AET6Gv20993100.10">
    <property type="protein sequence ID" value="AET6Gv20993100.10"/>
    <property type="gene ID" value="AET6Gv20993100"/>
</dbReference>
<evidence type="ECO:0000313" key="4">
    <source>
        <dbReference type="Proteomes" id="UP000015105"/>
    </source>
</evidence>
<feature type="region of interest" description="Disordered" evidence="1">
    <location>
        <begin position="1"/>
        <end position="23"/>
    </location>
</feature>
<reference evidence="4" key="1">
    <citation type="journal article" date="2014" name="Science">
        <title>Ancient hybridizations among the ancestral genomes of bread wheat.</title>
        <authorList>
            <consortium name="International Wheat Genome Sequencing Consortium,"/>
            <person name="Marcussen T."/>
            <person name="Sandve S.R."/>
            <person name="Heier L."/>
            <person name="Spannagl M."/>
            <person name="Pfeifer M."/>
            <person name="Jakobsen K.S."/>
            <person name="Wulff B.B."/>
            <person name="Steuernagel B."/>
            <person name="Mayer K.F."/>
            <person name="Olsen O.A."/>
        </authorList>
    </citation>
    <scope>NUCLEOTIDE SEQUENCE [LARGE SCALE GENOMIC DNA]</scope>
    <source>
        <strain evidence="4">cv. AL8/78</strain>
    </source>
</reference>
<protein>
    <recommendedName>
        <fullName evidence="2">UTP23 sensor motif region domain-containing protein</fullName>
    </recommendedName>
</protein>
<reference evidence="3" key="3">
    <citation type="journal article" date="2017" name="Nature">
        <title>Genome sequence of the progenitor of the wheat D genome Aegilops tauschii.</title>
        <authorList>
            <person name="Luo M.C."/>
            <person name="Gu Y.Q."/>
            <person name="Puiu D."/>
            <person name="Wang H."/>
            <person name="Twardziok S.O."/>
            <person name="Deal K.R."/>
            <person name="Huo N."/>
            <person name="Zhu T."/>
            <person name="Wang L."/>
            <person name="Wang Y."/>
            <person name="McGuire P.E."/>
            <person name="Liu S."/>
            <person name="Long H."/>
            <person name="Ramasamy R.K."/>
            <person name="Rodriguez J.C."/>
            <person name="Van S.L."/>
            <person name="Yuan L."/>
            <person name="Wang Z."/>
            <person name="Xia Z."/>
            <person name="Xiao L."/>
            <person name="Anderson O.D."/>
            <person name="Ouyang S."/>
            <person name="Liang Y."/>
            <person name="Zimin A.V."/>
            <person name="Pertea G."/>
            <person name="Qi P."/>
            <person name="Bennetzen J.L."/>
            <person name="Dai X."/>
            <person name="Dawson M.W."/>
            <person name="Muller H.G."/>
            <person name="Kugler K."/>
            <person name="Rivarola-Duarte L."/>
            <person name="Spannagl M."/>
            <person name="Mayer K.F.X."/>
            <person name="Lu F.H."/>
            <person name="Bevan M.W."/>
            <person name="Leroy P."/>
            <person name="Li P."/>
            <person name="You F.M."/>
            <person name="Sun Q."/>
            <person name="Liu Z."/>
            <person name="Lyons E."/>
            <person name="Wicker T."/>
            <person name="Salzberg S.L."/>
            <person name="Devos K.M."/>
            <person name="Dvorak J."/>
        </authorList>
    </citation>
    <scope>NUCLEOTIDE SEQUENCE [LARGE SCALE GENOMIC DNA]</scope>
    <source>
        <strain evidence="3">cv. AL8/78</strain>
    </source>
</reference>
<reference evidence="4" key="2">
    <citation type="journal article" date="2017" name="Nat. Plants">
        <title>The Aegilops tauschii genome reveals multiple impacts of transposons.</title>
        <authorList>
            <person name="Zhao G."/>
            <person name="Zou C."/>
            <person name="Li K."/>
            <person name="Wang K."/>
            <person name="Li T."/>
            <person name="Gao L."/>
            <person name="Zhang X."/>
            <person name="Wang H."/>
            <person name="Yang Z."/>
            <person name="Liu X."/>
            <person name="Jiang W."/>
            <person name="Mao L."/>
            <person name="Kong X."/>
            <person name="Jiao Y."/>
            <person name="Jia J."/>
        </authorList>
    </citation>
    <scope>NUCLEOTIDE SEQUENCE [LARGE SCALE GENOMIC DNA]</scope>
    <source>
        <strain evidence="4">cv. AL8/78</strain>
    </source>
</reference>
<name>A0A453Q600_AEGTS</name>
<dbReference type="InterPro" id="IPR057776">
    <property type="entry name" value="UTP23_sensor"/>
</dbReference>
<reference evidence="3" key="5">
    <citation type="journal article" date="2021" name="G3 (Bethesda)">
        <title>Aegilops tauschii genome assembly Aet v5.0 features greater sequence contiguity and improved annotation.</title>
        <authorList>
            <person name="Wang L."/>
            <person name="Zhu T."/>
            <person name="Rodriguez J.C."/>
            <person name="Deal K.R."/>
            <person name="Dubcovsky J."/>
            <person name="McGuire P.E."/>
            <person name="Lux T."/>
            <person name="Spannagl M."/>
            <person name="Mayer K.F.X."/>
            <person name="Baldrich P."/>
            <person name="Meyers B.C."/>
            <person name="Huo N."/>
            <person name="Gu Y.Q."/>
            <person name="Zhou H."/>
            <person name="Devos K.M."/>
            <person name="Bennetzen J.L."/>
            <person name="Unver T."/>
            <person name="Budak H."/>
            <person name="Gulick P.J."/>
            <person name="Galiba G."/>
            <person name="Kalapos B."/>
            <person name="Nelson D.R."/>
            <person name="Li P."/>
            <person name="You F.M."/>
            <person name="Luo M.C."/>
            <person name="Dvorak J."/>
        </authorList>
    </citation>
    <scope>NUCLEOTIDE SEQUENCE [LARGE SCALE GENOMIC DNA]</scope>
    <source>
        <strain evidence="3">cv. AL8/78</strain>
    </source>
</reference>
<dbReference type="Proteomes" id="UP000015105">
    <property type="component" value="Chromosome 6D"/>
</dbReference>
<evidence type="ECO:0000259" key="2">
    <source>
        <dbReference type="Pfam" id="PF24779"/>
    </source>
</evidence>
<sequence>MQNSEFKKLLKASSEGKASVDGNLPGVAEKCKFERNRAKGPNQLSCKKRKPKPQPSAAQSQVIVTTQHYQLTSVRCMQYLEHAHVSIIVFTVKPAWRRLTC</sequence>
<proteinExistence type="predicted"/>
<organism evidence="3 4">
    <name type="scientific">Aegilops tauschii subsp. strangulata</name>
    <name type="common">Goatgrass</name>
    <dbReference type="NCBI Taxonomy" id="200361"/>
    <lineage>
        <taxon>Eukaryota</taxon>
        <taxon>Viridiplantae</taxon>
        <taxon>Streptophyta</taxon>
        <taxon>Embryophyta</taxon>
        <taxon>Tracheophyta</taxon>
        <taxon>Spermatophyta</taxon>
        <taxon>Magnoliopsida</taxon>
        <taxon>Liliopsida</taxon>
        <taxon>Poales</taxon>
        <taxon>Poaceae</taxon>
        <taxon>BOP clade</taxon>
        <taxon>Pooideae</taxon>
        <taxon>Triticodae</taxon>
        <taxon>Triticeae</taxon>
        <taxon>Triticinae</taxon>
        <taxon>Aegilops</taxon>
    </lineage>
</organism>
<feature type="domain" description="UTP23 sensor motif region" evidence="2">
    <location>
        <begin position="35"/>
        <end position="50"/>
    </location>
</feature>
<evidence type="ECO:0000313" key="3">
    <source>
        <dbReference type="EnsemblPlants" id="AET6Gv20993100.10"/>
    </source>
</evidence>
<reference evidence="3" key="4">
    <citation type="submission" date="2019-03" db="UniProtKB">
        <authorList>
            <consortium name="EnsemblPlants"/>
        </authorList>
    </citation>
    <scope>IDENTIFICATION</scope>
</reference>
<accession>A0A453Q600</accession>
<feature type="region of interest" description="Disordered" evidence="1">
    <location>
        <begin position="39"/>
        <end position="61"/>
    </location>
</feature>
<dbReference type="AlphaFoldDB" id="A0A453Q600"/>
<dbReference type="Pfam" id="PF24779">
    <property type="entry name" value="UTP23_sensor"/>
    <property type="match status" value="1"/>
</dbReference>
<dbReference type="Gramene" id="AET6Gv20993100.10">
    <property type="protein sequence ID" value="AET6Gv20993100.10"/>
    <property type="gene ID" value="AET6Gv20993100"/>
</dbReference>